<dbReference type="PANTHER" id="PTHR10039">
    <property type="entry name" value="AMELOGENIN"/>
    <property type="match status" value="1"/>
</dbReference>
<dbReference type="EMBL" id="MU155172">
    <property type="protein sequence ID" value="KAF9481893.1"/>
    <property type="molecule type" value="Genomic_DNA"/>
</dbReference>
<evidence type="ECO:0000313" key="3">
    <source>
        <dbReference type="EMBL" id="KAF9481893.1"/>
    </source>
</evidence>
<evidence type="ECO:0000256" key="1">
    <source>
        <dbReference type="ARBA" id="ARBA00022737"/>
    </source>
</evidence>
<evidence type="ECO:0000259" key="2">
    <source>
        <dbReference type="PROSITE" id="PS50837"/>
    </source>
</evidence>
<organism evidence="3 4">
    <name type="scientific">Pholiota conissans</name>
    <dbReference type="NCBI Taxonomy" id="109636"/>
    <lineage>
        <taxon>Eukaryota</taxon>
        <taxon>Fungi</taxon>
        <taxon>Dikarya</taxon>
        <taxon>Basidiomycota</taxon>
        <taxon>Agaricomycotina</taxon>
        <taxon>Agaricomycetes</taxon>
        <taxon>Agaricomycetidae</taxon>
        <taxon>Agaricales</taxon>
        <taxon>Agaricineae</taxon>
        <taxon>Strophariaceae</taxon>
        <taxon>Pholiota</taxon>
    </lineage>
</organism>
<dbReference type="SUPFAM" id="SSF52540">
    <property type="entry name" value="P-loop containing nucleoside triphosphate hydrolases"/>
    <property type="match status" value="1"/>
</dbReference>
<protein>
    <recommendedName>
        <fullName evidence="2">NACHT domain-containing protein</fullName>
    </recommendedName>
</protein>
<reference evidence="3" key="1">
    <citation type="submission" date="2020-11" db="EMBL/GenBank/DDBJ databases">
        <authorList>
            <consortium name="DOE Joint Genome Institute"/>
            <person name="Ahrendt S."/>
            <person name="Riley R."/>
            <person name="Andreopoulos W."/>
            <person name="Labutti K."/>
            <person name="Pangilinan J."/>
            <person name="Ruiz-Duenas F.J."/>
            <person name="Barrasa J.M."/>
            <person name="Sanchez-Garcia M."/>
            <person name="Camarero S."/>
            <person name="Miyauchi S."/>
            <person name="Serrano A."/>
            <person name="Linde D."/>
            <person name="Babiker R."/>
            <person name="Drula E."/>
            <person name="Ayuso-Fernandez I."/>
            <person name="Pacheco R."/>
            <person name="Padilla G."/>
            <person name="Ferreira P."/>
            <person name="Barriuso J."/>
            <person name="Kellner H."/>
            <person name="Castanera R."/>
            <person name="Alfaro M."/>
            <person name="Ramirez L."/>
            <person name="Pisabarro A.G."/>
            <person name="Kuo A."/>
            <person name="Tritt A."/>
            <person name="Lipzen A."/>
            <person name="He G."/>
            <person name="Yan M."/>
            <person name="Ng V."/>
            <person name="Cullen D."/>
            <person name="Martin F."/>
            <person name="Rosso M.-N."/>
            <person name="Henrissat B."/>
            <person name="Hibbett D."/>
            <person name="Martinez A.T."/>
            <person name="Grigoriev I.V."/>
        </authorList>
    </citation>
    <scope>NUCLEOTIDE SEQUENCE</scope>
    <source>
        <strain evidence="3">CIRM-BRFM 674</strain>
    </source>
</reference>
<name>A0A9P5Z5P6_9AGAR</name>
<dbReference type="Proteomes" id="UP000807469">
    <property type="component" value="Unassembled WGS sequence"/>
</dbReference>
<dbReference type="InterPro" id="IPR007111">
    <property type="entry name" value="NACHT_NTPase"/>
</dbReference>
<dbReference type="Gene3D" id="3.40.50.300">
    <property type="entry name" value="P-loop containing nucleotide triphosphate hydrolases"/>
    <property type="match status" value="1"/>
</dbReference>
<accession>A0A9P5Z5P6</accession>
<keyword evidence="1" id="KW-0677">Repeat</keyword>
<dbReference type="AlphaFoldDB" id="A0A9P5Z5P6"/>
<evidence type="ECO:0000313" key="4">
    <source>
        <dbReference type="Proteomes" id="UP000807469"/>
    </source>
</evidence>
<comment type="caution">
    <text evidence="3">The sequence shown here is derived from an EMBL/GenBank/DDBJ whole genome shotgun (WGS) entry which is preliminary data.</text>
</comment>
<dbReference type="Pfam" id="PF24883">
    <property type="entry name" value="NPHP3_N"/>
    <property type="match status" value="1"/>
</dbReference>
<dbReference type="InterPro" id="IPR027417">
    <property type="entry name" value="P-loop_NTPase"/>
</dbReference>
<sequence>MFAHSGNTLITGGEFAVNVTEHRGATAFEKLQKASAPGAMHDSSTRFDPPKCHPNTRVAILEYLIGWIFGRNDREALILWLYGPAGAGKSAILQTIAELCAKRNSILASFFFGRSDPARNTFKPLIPTIACQIVIAIPEIRPIVELVIERDPFIFDKSIATQLQSLIIHPLKDLVASGFFTNLETSPRLVIIDGLDECNDPKMQSMILRTLADALRSQKLPFIFLISSRPEQNIQLTFNSNSLARLWKSLVLDSTYKANDDIRTFLVDSFQEIKSTHPHHTHIPNDWPSESNIDHLIRKSSGQFIYASVAIKYISAPYDRPPHRLDVIMGLCPARLPEVPFAELDALYMHLLESCPDTALVMKILGVVLAGIPNASQVEGLLSLEPGDVKLALAPLTSIINISYPLGWIYLSHASFRDFLTDMTRSSNFHVNILATREEFISICVSLAMNPDLIINNRIKFGNSLRFILYQLVYNRYLTDKIKESLMQLSLPHIWSIWEFEPYGTQQYRFRRRFCRSDFVNMFLEAIDPVSNNNMQSLACAKEFQIIFQFHLSAFQPIFESEFNKYYRETELMHLVVLATIVYEKPLLDKPWNFDKIRYVTGSLQSSSPP</sequence>
<dbReference type="PROSITE" id="PS50837">
    <property type="entry name" value="NACHT"/>
    <property type="match status" value="1"/>
</dbReference>
<dbReference type="OrthoDB" id="4760524at2759"/>
<keyword evidence="4" id="KW-1185">Reference proteome</keyword>
<feature type="domain" description="NACHT" evidence="2">
    <location>
        <begin position="77"/>
        <end position="230"/>
    </location>
</feature>
<proteinExistence type="predicted"/>
<dbReference type="InterPro" id="IPR056884">
    <property type="entry name" value="NPHP3-like_N"/>
</dbReference>
<gene>
    <name evidence="3" type="ORF">BDN70DRAFT_892946</name>
</gene>